<dbReference type="Proteomes" id="UP000549066">
    <property type="component" value="Unassembled WGS sequence"/>
</dbReference>
<evidence type="ECO:0000313" key="2">
    <source>
        <dbReference type="Proteomes" id="UP000549066"/>
    </source>
</evidence>
<reference evidence="1 2" key="1">
    <citation type="submission" date="2020-07" db="EMBL/GenBank/DDBJ databases">
        <title>Sequencing the genomes of 1000 actinobacteria strains.</title>
        <authorList>
            <person name="Klenk H.-P."/>
        </authorList>
    </citation>
    <scope>NUCLEOTIDE SEQUENCE [LARGE SCALE GENOMIC DNA]</scope>
    <source>
        <strain evidence="1 2">DSM 8598</strain>
    </source>
</reference>
<name>A0A852WSD5_9MICO</name>
<organism evidence="1 2">
    <name type="scientific">Agromyces hippuratus</name>
    <dbReference type="NCBI Taxonomy" id="286438"/>
    <lineage>
        <taxon>Bacteria</taxon>
        <taxon>Bacillati</taxon>
        <taxon>Actinomycetota</taxon>
        <taxon>Actinomycetes</taxon>
        <taxon>Micrococcales</taxon>
        <taxon>Microbacteriaceae</taxon>
        <taxon>Agromyces</taxon>
    </lineage>
</organism>
<dbReference type="AlphaFoldDB" id="A0A852WSD5"/>
<proteinExistence type="predicted"/>
<keyword evidence="2" id="KW-1185">Reference proteome</keyword>
<dbReference type="EMBL" id="JACCFI010000001">
    <property type="protein sequence ID" value="NYG21162.1"/>
    <property type="molecule type" value="Genomic_DNA"/>
</dbReference>
<sequence length="670" mass="69565">MPSTSPLLIDLTGVARLAGVQRPTASVWRTRFAATDDPFPQAVAERSGRPVFDASQVAEWLSRTEHGNNPDARADAAAAALPSGFAFSDQQAVAELEALLALYAMRGSLEDLPAADLPQAAHEADPSDESVLSELVAHADRGAPWLDYAERLIDAAYSPAAAQELVGRRRAASLSTAGSAGPLADEVIALVVAATQALITDANADVTLTLDAHDAELAAALATAVGDEADLALPTGVDARRVRRRLVAAGHWLTNPSELTGSRSVVVARVPAAVSDDTTTVLRAIDEVSLSLREQDAAIVIGPSRALVDALEPADELLRADTLRTGRVRGIARLAAGLVETASRESLALWMLGAPMGQVAIVDRFTVVADLIDTPLTRAARADLVSDVVASMGTAREVRAHAFRFAQFVQTRNLLARGGSLVGAPAATRQAHPNPTDLPALIDAAAAAAHAEVAPYAIGARATVPPPAPASVTDLVRKGHLRVISGTRLGTDLHGSGGLVVVRASDLDDPATIGNTRVDQLTFAARHPSAGLTRPGDVIFRTSPTVAAWVDVDGSKVAAYPARVLRITAADPGGLVPELLAADIVGQPAGPGAWKRWMLRRVAPQAIAPLRGALAEIAAQSEALRDRAARLDRYAELLAAGVVAGAVTLGPEPRVNEHTDTIAADAASTQ</sequence>
<evidence type="ECO:0000313" key="1">
    <source>
        <dbReference type="EMBL" id="NYG21162.1"/>
    </source>
</evidence>
<gene>
    <name evidence="1" type="ORF">BJY17_001909</name>
</gene>
<comment type="caution">
    <text evidence="1">The sequence shown here is derived from an EMBL/GenBank/DDBJ whole genome shotgun (WGS) entry which is preliminary data.</text>
</comment>
<accession>A0A852WSD5</accession>
<dbReference type="RefSeq" id="WP_179551159.1">
    <property type="nucleotide sequence ID" value="NZ_JACCFI010000001.1"/>
</dbReference>
<protein>
    <submittedName>
        <fullName evidence="1">Uncharacterized protein</fullName>
    </submittedName>
</protein>